<accession>A0A9P6IGS3</accession>
<organism evidence="2 3">
    <name type="scientific">Modicella reniformis</name>
    <dbReference type="NCBI Taxonomy" id="1440133"/>
    <lineage>
        <taxon>Eukaryota</taxon>
        <taxon>Fungi</taxon>
        <taxon>Fungi incertae sedis</taxon>
        <taxon>Mucoromycota</taxon>
        <taxon>Mortierellomycotina</taxon>
        <taxon>Mortierellomycetes</taxon>
        <taxon>Mortierellales</taxon>
        <taxon>Mortierellaceae</taxon>
        <taxon>Modicella</taxon>
    </lineage>
</organism>
<dbReference type="GO" id="GO:0006749">
    <property type="term" value="P:glutathione metabolic process"/>
    <property type="evidence" value="ECO:0007669"/>
    <property type="project" value="TreeGrafter"/>
</dbReference>
<proteinExistence type="predicted"/>
<evidence type="ECO:0000313" key="2">
    <source>
        <dbReference type="EMBL" id="KAF9918808.1"/>
    </source>
</evidence>
<comment type="caution">
    <text evidence="2">The sequence shown here is derived from an EMBL/GenBank/DDBJ whole genome shotgun (WGS) entry which is preliminary data.</text>
</comment>
<protein>
    <recommendedName>
        <fullName evidence="1">GST N-terminal domain-containing protein</fullName>
    </recommendedName>
</protein>
<dbReference type="AlphaFoldDB" id="A0A9P6IGS3"/>
<dbReference type="InterPro" id="IPR004045">
    <property type="entry name" value="Glutathione_S-Trfase_N"/>
</dbReference>
<evidence type="ECO:0000259" key="1">
    <source>
        <dbReference type="PROSITE" id="PS50404"/>
    </source>
</evidence>
<keyword evidence="3" id="KW-1185">Reference proteome</keyword>
<dbReference type="InterPro" id="IPR050213">
    <property type="entry name" value="GST_superfamily"/>
</dbReference>
<sequence>MYKVLYPKLHGMAATTRILLALSGTRWESIYPSEWSPVEKENVPLGVMPVLYEIHHRHQQQRQASEGAGFNPESWSESVSADLVLEIPESEAIERYLARKFGLIVMSLYVNKVLLAFPDTKERELAKFVTKHVPQWIAQHEKWLARNGFNGFYVGDQA</sequence>
<feature type="non-terminal residue" evidence="2">
    <location>
        <position position="1"/>
    </location>
</feature>
<dbReference type="GO" id="GO:0004364">
    <property type="term" value="F:glutathione transferase activity"/>
    <property type="evidence" value="ECO:0007669"/>
    <property type="project" value="TreeGrafter"/>
</dbReference>
<dbReference type="EMBL" id="JAAAHW010011612">
    <property type="protein sequence ID" value="KAF9918808.1"/>
    <property type="molecule type" value="Genomic_DNA"/>
</dbReference>
<feature type="domain" description="GST N-terminal" evidence="1">
    <location>
        <begin position="1"/>
        <end position="105"/>
    </location>
</feature>
<gene>
    <name evidence="2" type="ORF">BGZ65_012399</name>
</gene>
<reference evidence="2" key="1">
    <citation type="journal article" date="2020" name="Fungal Divers.">
        <title>Resolving the Mortierellaceae phylogeny through synthesis of multi-gene phylogenetics and phylogenomics.</title>
        <authorList>
            <person name="Vandepol N."/>
            <person name="Liber J."/>
            <person name="Desiro A."/>
            <person name="Na H."/>
            <person name="Kennedy M."/>
            <person name="Barry K."/>
            <person name="Grigoriev I.V."/>
            <person name="Miller A.N."/>
            <person name="O'Donnell K."/>
            <person name="Stajich J.E."/>
            <person name="Bonito G."/>
        </authorList>
    </citation>
    <scope>NUCLEOTIDE SEQUENCE</scope>
    <source>
        <strain evidence="2">MES-2147</strain>
    </source>
</reference>
<evidence type="ECO:0000313" key="3">
    <source>
        <dbReference type="Proteomes" id="UP000749646"/>
    </source>
</evidence>
<dbReference type="PANTHER" id="PTHR11571">
    <property type="entry name" value="GLUTATHIONE S-TRANSFERASE"/>
    <property type="match status" value="1"/>
</dbReference>
<dbReference type="Gene3D" id="3.40.30.10">
    <property type="entry name" value="Glutaredoxin"/>
    <property type="match status" value="1"/>
</dbReference>
<dbReference type="OrthoDB" id="414243at2759"/>
<dbReference type="PANTHER" id="PTHR11571:SF150">
    <property type="entry name" value="GLUTATHIONE S-TRANSFERASE"/>
    <property type="match status" value="1"/>
</dbReference>
<dbReference type="PROSITE" id="PS50404">
    <property type="entry name" value="GST_NTER"/>
    <property type="match status" value="1"/>
</dbReference>
<dbReference type="Proteomes" id="UP000749646">
    <property type="component" value="Unassembled WGS sequence"/>
</dbReference>
<name>A0A9P6IGS3_9FUNG</name>